<evidence type="ECO:0000256" key="5">
    <source>
        <dbReference type="ARBA" id="ARBA00022989"/>
    </source>
</evidence>
<dbReference type="Proteomes" id="UP000231701">
    <property type="component" value="Chromosome"/>
</dbReference>
<reference evidence="8 9" key="1">
    <citation type="submission" date="2016-12" db="EMBL/GenBank/DDBJ databases">
        <title>Isolation and genomic insights into novel planktonic Zetaproteobacteria from stratified waters of the Chesapeake Bay.</title>
        <authorList>
            <person name="McAllister S.M."/>
            <person name="Kato S."/>
            <person name="Chan C.S."/>
            <person name="Chiu B.K."/>
            <person name="Field E.K."/>
        </authorList>
    </citation>
    <scope>NUCLEOTIDE SEQUENCE [LARGE SCALE GENOMIC DNA]</scope>
    <source>
        <strain evidence="8 9">CP-5</strain>
    </source>
</reference>
<evidence type="ECO:0000256" key="2">
    <source>
        <dbReference type="ARBA" id="ARBA00022448"/>
    </source>
</evidence>
<dbReference type="EMBL" id="CP018799">
    <property type="protein sequence ID" value="ATX79232.1"/>
    <property type="molecule type" value="Genomic_DNA"/>
</dbReference>
<sequence length="119" mass="12873">MPDIGFLELLLVGVIAFLVLGPERMPELFAQVGRVVRKGRVWIGDVKRQIDKETAPLSTPVTEIKDALNMGDISSFNDELMKKHGEVIDPTIAQGSSAVAEAGVEKINEGEVKADEASK</sequence>
<dbReference type="KEGG" id="maes:Ga0123461_0812"/>
<keyword evidence="7" id="KW-0472">Membrane</keyword>
<keyword evidence="3" id="KW-0812">Transmembrane</keyword>
<dbReference type="InterPro" id="IPR003369">
    <property type="entry name" value="TatA/B/E"/>
</dbReference>
<accession>A0A2K8KX11</accession>
<dbReference type="AlphaFoldDB" id="A0A2K8KX11"/>
<dbReference type="Pfam" id="PF02416">
    <property type="entry name" value="TatA_B_E"/>
    <property type="match status" value="1"/>
</dbReference>
<name>A0A2K8KX11_MARES</name>
<evidence type="ECO:0000256" key="6">
    <source>
        <dbReference type="ARBA" id="ARBA00023010"/>
    </source>
</evidence>
<protein>
    <submittedName>
        <fullName evidence="8">Sec-independent protein translocase protein TatB</fullName>
    </submittedName>
</protein>
<keyword evidence="9" id="KW-1185">Reference proteome</keyword>
<evidence type="ECO:0000313" key="8">
    <source>
        <dbReference type="EMBL" id="ATX79232.1"/>
    </source>
</evidence>
<dbReference type="RefSeq" id="WP_100277148.1">
    <property type="nucleotide sequence ID" value="NZ_CP018799.1"/>
</dbReference>
<comment type="subcellular location">
    <subcellularLocation>
        <location evidence="1">Membrane</location>
        <topology evidence="1">Single-pass membrane protein</topology>
    </subcellularLocation>
</comment>
<keyword evidence="5" id="KW-1133">Transmembrane helix</keyword>
<evidence type="ECO:0000256" key="7">
    <source>
        <dbReference type="ARBA" id="ARBA00023136"/>
    </source>
</evidence>
<proteinExistence type="predicted"/>
<keyword evidence="4" id="KW-0653">Protein transport</keyword>
<evidence type="ECO:0000256" key="3">
    <source>
        <dbReference type="ARBA" id="ARBA00022692"/>
    </source>
</evidence>
<evidence type="ECO:0000256" key="1">
    <source>
        <dbReference type="ARBA" id="ARBA00004167"/>
    </source>
</evidence>
<keyword evidence="2" id="KW-0813">Transport</keyword>
<dbReference type="GO" id="GO:0016020">
    <property type="term" value="C:membrane"/>
    <property type="evidence" value="ECO:0007669"/>
    <property type="project" value="UniProtKB-ARBA"/>
</dbReference>
<evidence type="ECO:0000313" key="9">
    <source>
        <dbReference type="Proteomes" id="UP000231701"/>
    </source>
</evidence>
<dbReference type="PRINTS" id="PR01506">
    <property type="entry name" value="TATBPROTEIN"/>
</dbReference>
<organism evidence="8 9">
    <name type="scientific">Mariprofundus aestuarium</name>
    <dbReference type="NCBI Taxonomy" id="1921086"/>
    <lineage>
        <taxon>Bacteria</taxon>
        <taxon>Pseudomonadati</taxon>
        <taxon>Pseudomonadota</taxon>
        <taxon>Candidatius Mariprofundia</taxon>
        <taxon>Mariprofundales</taxon>
        <taxon>Mariprofundaceae</taxon>
        <taxon>Mariprofundus</taxon>
    </lineage>
</organism>
<dbReference type="GO" id="GO:0015031">
    <property type="term" value="P:protein transport"/>
    <property type="evidence" value="ECO:0007669"/>
    <property type="project" value="UniProtKB-KW"/>
</dbReference>
<dbReference type="OrthoDB" id="5296172at2"/>
<dbReference type="Gene3D" id="1.20.5.3310">
    <property type="match status" value="1"/>
</dbReference>
<evidence type="ECO:0000256" key="4">
    <source>
        <dbReference type="ARBA" id="ARBA00022927"/>
    </source>
</evidence>
<keyword evidence="6" id="KW-0811">Translocation</keyword>
<gene>
    <name evidence="8" type="ORF">Ga0123461_0812</name>
</gene>